<feature type="coiled-coil region" evidence="2">
    <location>
        <begin position="170"/>
        <end position="243"/>
    </location>
</feature>
<dbReference type="Proteomes" id="UP000319204">
    <property type="component" value="Unassembled WGS sequence"/>
</dbReference>
<evidence type="ECO:0000256" key="2">
    <source>
        <dbReference type="SAM" id="Coils"/>
    </source>
</evidence>
<evidence type="ECO:0000313" key="5">
    <source>
        <dbReference type="EMBL" id="KAB5488797.1"/>
    </source>
</evidence>
<keyword evidence="2" id="KW-0175">Coiled coil</keyword>
<evidence type="ECO:0000256" key="1">
    <source>
        <dbReference type="ARBA" id="ARBA00022729"/>
    </source>
</evidence>
<reference evidence="5" key="1">
    <citation type="submission" date="2019-10" db="EMBL/GenBank/DDBJ databases">
        <title>Muricauda hadale sp. nov., a piezophilic bacterium isolated from hadopelagic water of the Mariana Trench.</title>
        <authorList>
            <person name="Wei Y."/>
        </authorList>
    </citation>
    <scope>NUCLEOTIDE SEQUENCE [LARGE SCALE GENOMIC DNA]</scope>
    <source>
        <strain evidence="5">MT-229</strain>
    </source>
</reference>
<dbReference type="RefSeq" id="WP_151890293.1">
    <property type="nucleotide sequence ID" value="NZ_VNIK02000005.1"/>
</dbReference>
<feature type="domain" description="M23ase beta-sheet core" evidence="4">
    <location>
        <begin position="308"/>
        <end position="401"/>
    </location>
</feature>
<gene>
    <name evidence="5" type="ORF">FOT42_009290</name>
</gene>
<dbReference type="AlphaFoldDB" id="A0A5N5IUP2"/>
<dbReference type="Gene3D" id="6.10.250.3150">
    <property type="match status" value="1"/>
</dbReference>
<dbReference type="InterPro" id="IPR011055">
    <property type="entry name" value="Dup_hybrid_motif"/>
</dbReference>
<dbReference type="OrthoDB" id="9815884at2"/>
<dbReference type="InterPro" id="IPR016047">
    <property type="entry name" value="M23ase_b-sheet_dom"/>
</dbReference>
<evidence type="ECO:0000256" key="3">
    <source>
        <dbReference type="SAM" id="SignalP"/>
    </source>
</evidence>
<dbReference type="CDD" id="cd12797">
    <property type="entry name" value="M23_peptidase"/>
    <property type="match status" value="1"/>
</dbReference>
<proteinExistence type="predicted"/>
<dbReference type="Gene3D" id="2.70.70.10">
    <property type="entry name" value="Glucose Permease (Domain IIA)"/>
    <property type="match status" value="1"/>
</dbReference>
<feature type="signal peptide" evidence="3">
    <location>
        <begin position="1"/>
        <end position="24"/>
    </location>
</feature>
<dbReference type="InterPro" id="IPR050570">
    <property type="entry name" value="Cell_wall_metabolism_enzyme"/>
</dbReference>
<name>A0A5N5IUP2_9FLAO</name>
<keyword evidence="1 3" id="KW-0732">Signal</keyword>
<dbReference type="SUPFAM" id="SSF51261">
    <property type="entry name" value="Duplicated hybrid motif"/>
    <property type="match status" value="1"/>
</dbReference>
<sequence>MKVKTSYCFYYLILIFFVSLPSFAQTSEQKALEAKRERLQQEIKEINRLLFAERKEKGTILDQMEALDNKINVRQELIRVTNQQSNLLNRQINVNIRSISKLREDLDVLKEDYAELIQKTYQNKSQSNRLMFLLSAENFYQAFKRLQYMQQYAKHRKKQGENIITKTEELAKLNQDLVVQRKEKEQLLAENTKAKNELSKEVEAQRDLLRSVKQNEAKYTAAIAEKQKEARRIDREIERLIKSAIASSNKSSGKSTSTTTFALTPEAKLVADNFSSNKGRLIWPVEKGIKSQGYGVYADKLYPGIKHQNNGVTITTDKGSKARAIFEGEVIAIISVPGGSKGVTIKHGNYISTYYNLSTLYVKKGDKVVAKDVLGDINTDRFDGTTKLKFYLYKDSSRLNPEDWIYQL</sequence>
<dbReference type="Pfam" id="PF01551">
    <property type="entry name" value="Peptidase_M23"/>
    <property type="match status" value="1"/>
</dbReference>
<organism evidence="5 6">
    <name type="scientific">Flagellimonas hadalis</name>
    <dbReference type="NCBI Taxonomy" id="2597517"/>
    <lineage>
        <taxon>Bacteria</taxon>
        <taxon>Pseudomonadati</taxon>
        <taxon>Bacteroidota</taxon>
        <taxon>Flavobacteriia</taxon>
        <taxon>Flavobacteriales</taxon>
        <taxon>Flavobacteriaceae</taxon>
        <taxon>Flagellimonas</taxon>
    </lineage>
</organism>
<comment type="caution">
    <text evidence="5">The sequence shown here is derived from an EMBL/GenBank/DDBJ whole genome shotgun (WGS) entry which is preliminary data.</text>
</comment>
<dbReference type="GO" id="GO:0004222">
    <property type="term" value="F:metalloendopeptidase activity"/>
    <property type="evidence" value="ECO:0007669"/>
    <property type="project" value="TreeGrafter"/>
</dbReference>
<evidence type="ECO:0000259" key="4">
    <source>
        <dbReference type="Pfam" id="PF01551"/>
    </source>
</evidence>
<protein>
    <submittedName>
        <fullName evidence="5">Peptidoglycan DD-metalloendopeptidase family protein</fullName>
    </submittedName>
</protein>
<feature type="coiled-coil region" evidence="2">
    <location>
        <begin position="29"/>
        <end position="56"/>
    </location>
</feature>
<dbReference type="PANTHER" id="PTHR21666">
    <property type="entry name" value="PEPTIDASE-RELATED"/>
    <property type="match status" value="1"/>
</dbReference>
<accession>A0A5N5IUP2</accession>
<feature type="chain" id="PRO_5024297202" evidence="3">
    <location>
        <begin position="25"/>
        <end position="408"/>
    </location>
</feature>
<keyword evidence="6" id="KW-1185">Reference proteome</keyword>
<evidence type="ECO:0000313" key="6">
    <source>
        <dbReference type="Proteomes" id="UP000319204"/>
    </source>
</evidence>
<dbReference type="EMBL" id="VNIK02000005">
    <property type="protein sequence ID" value="KAB5488797.1"/>
    <property type="molecule type" value="Genomic_DNA"/>
</dbReference>
<dbReference type="PANTHER" id="PTHR21666:SF289">
    <property type="entry name" value="L-ALA--D-GLU ENDOPEPTIDASE"/>
    <property type="match status" value="1"/>
</dbReference>